<evidence type="ECO:0000313" key="2">
    <source>
        <dbReference type="Proteomes" id="UP000654075"/>
    </source>
</evidence>
<protein>
    <submittedName>
        <fullName evidence="1">Uncharacterized protein</fullName>
    </submittedName>
</protein>
<organism evidence="1 2">
    <name type="scientific">Polarella glacialis</name>
    <name type="common">Dinoflagellate</name>
    <dbReference type="NCBI Taxonomy" id="89957"/>
    <lineage>
        <taxon>Eukaryota</taxon>
        <taxon>Sar</taxon>
        <taxon>Alveolata</taxon>
        <taxon>Dinophyceae</taxon>
        <taxon>Suessiales</taxon>
        <taxon>Suessiaceae</taxon>
        <taxon>Polarella</taxon>
    </lineage>
</organism>
<dbReference type="Proteomes" id="UP000654075">
    <property type="component" value="Unassembled WGS sequence"/>
</dbReference>
<proteinExistence type="predicted"/>
<keyword evidence="2" id="KW-1185">Reference proteome</keyword>
<name>A0A813G700_POLGL</name>
<gene>
    <name evidence="1" type="ORF">PGLA1383_LOCUS39894</name>
</gene>
<evidence type="ECO:0000313" key="1">
    <source>
        <dbReference type="EMBL" id="CAE8622451.1"/>
    </source>
</evidence>
<accession>A0A813G700</accession>
<sequence>MAQKLPIGRLLRAWCRRGKFKDYFRRESELRLQEATEPLAEINAELFTCATFFFQLETATATKQTRCILRLAGAALQPSPGWSFFDEKTRYDGRLPMACGYSRKQLLGNNYQEPFKTSATASYPPAMCMMLALIIVNAHWLPGEDAEGSFRLLPQDPSGERSTDLNCR</sequence>
<comment type="caution">
    <text evidence="1">The sequence shown here is derived from an EMBL/GenBank/DDBJ whole genome shotgun (WGS) entry which is preliminary data.</text>
</comment>
<dbReference type="AlphaFoldDB" id="A0A813G700"/>
<dbReference type="EMBL" id="CAJNNV010027976">
    <property type="protein sequence ID" value="CAE8622451.1"/>
    <property type="molecule type" value="Genomic_DNA"/>
</dbReference>
<reference evidence="1" key="1">
    <citation type="submission" date="2021-02" db="EMBL/GenBank/DDBJ databases">
        <authorList>
            <person name="Dougan E. K."/>
            <person name="Rhodes N."/>
            <person name="Thang M."/>
            <person name="Chan C."/>
        </authorList>
    </citation>
    <scope>NUCLEOTIDE SEQUENCE</scope>
</reference>